<dbReference type="Pfam" id="PF02687">
    <property type="entry name" value="FtsX"/>
    <property type="match status" value="1"/>
</dbReference>
<keyword evidence="10" id="KW-1185">Reference proteome</keyword>
<dbReference type="GO" id="GO:0022857">
    <property type="term" value="F:transmembrane transporter activity"/>
    <property type="evidence" value="ECO:0007669"/>
    <property type="project" value="TreeGrafter"/>
</dbReference>
<protein>
    <submittedName>
        <fullName evidence="9">FtsX-like permease family protein</fullName>
    </submittedName>
</protein>
<dbReference type="OrthoDB" id="8522929at2"/>
<keyword evidence="5 7" id="KW-0472">Membrane</keyword>
<evidence type="ECO:0000313" key="9">
    <source>
        <dbReference type="EMBL" id="QOQ87462.1"/>
    </source>
</evidence>
<dbReference type="InterPro" id="IPR050250">
    <property type="entry name" value="Macrolide_Exporter_MacB"/>
</dbReference>
<dbReference type="PANTHER" id="PTHR30572:SF4">
    <property type="entry name" value="ABC TRANSPORTER PERMEASE YTRF"/>
    <property type="match status" value="1"/>
</dbReference>
<dbReference type="EMBL" id="CP063078">
    <property type="protein sequence ID" value="QOQ87462.1"/>
    <property type="molecule type" value="Genomic_DNA"/>
</dbReference>
<organism evidence="9 10">
    <name type="scientific">Campylobacter corcagiensis</name>
    <dbReference type="NCBI Taxonomy" id="1448857"/>
    <lineage>
        <taxon>Bacteria</taxon>
        <taxon>Pseudomonadati</taxon>
        <taxon>Campylobacterota</taxon>
        <taxon>Epsilonproteobacteria</taxon>
        <taxon>Campylobacterales</taxon>
        <taxon>Campylobacteraceae</taxon>
        <taxon>Campylobacter</taxon>
    </lineage>
</organism>
<dbReference type="AlphaFoldDB" id="A0A7M1LFT4"/>
<comment type="similarity">
    <text evidence="6">Belongs to the ABC-4 integral membrane protein family.</text>
</comment>
<feature type="transmembrane region" description="Helical" evidence="7">
    <location>
        <begin position="308"/>
        <end position="331"/>
    </location>
</feature>
<accession>A0A7M1LFT4</accession>
<dbReference type="PROSITE" id="PS51257">
    <property type="entry name" value="PROKAR_LIPOPROTEIN"/>
    <property type="match status" value="1"/>
</dbReference>
<feature type="transmembrane region" description="Helical" evidence="7">
    <location>
        <begin position="20"/>
        <end position="39"/>
    </location>
</feature>
<evidence type="ECO:0000256" key="5">
    <source>
        <dbReference type="ARBA" id="ARBA00023136"/>
    </source>
</evidence>
<dbReference type="InterPro" id="IPR003838">
    <property type="entry name" value="ABC3_permease_C"/>
</dbReference>
<dbReference type="RefSeq" id="WP_025803026.1">
    <property type="nucleotide sequence ID" value="NZ_CP053842.1"/>
</dbReference>
<feature type="transmembrane region" description="Helical" evidence="7">
    <location>
        <begin position="352"/>
        <end position="375"/>
    </location>
</feature>
<evidence type="ECO:0000256" key="2">
    <source>
        <dbReference type="ARBA" id="ARBA00022475"/>
    </source>
</evidence>
<evidence type="ECO:0000313" key="10">
    <source>
        <dbReference type="Proteomes" id="UP000594749"/>
    </source>
</evidence>
<dbReference type="GO" id="GO:0005886">
    <property type="term" value="C:plasma membrane"/>
    <property type="evidence" value="ECO:0007669"/>
    <property type="project" value="UniProtKB-SubCell"/>
</dbReference>
<comment type="subcellular location">
    <subcellularLocation>
        <location evidence="1">Cell membrane</location>
        <topology evidence="1">Multi-pass membrane protein</topology>
    </subcellularLocation>
</comment>
<evidence type="ECO:0000256" key="6">
    <source>
        <dbReference type="ARBA" id="ARBA00038076"/>
    </source>
</evidence>
<sequence length="387" mass="44695">MKTIFDYTLSSITRYGYKNLALMVIFAFLVFLMSCAMMITNSLNKEYKLISKDFPELLVQKNIGGRNVPINASDMDTFWDYPSISSIEGRVWGQYYFERNQIYLTIFGIKTFTDYYMDDIKKVAENFPEGENLMVASPEVLKFFKDDIYVYGGIPFFTPDNSLIKVSVGGEFKFKNALENADIIMLDENVTRKILGLSDDFYTDFVIRVLNHEEVDLTADKIRISNPTLKVITKDEMLRQYQLLYDYKSGWFLMLLMISFVTYAIILYDKASGLRSEERREIGILKALGWEISHIIRYKLLEASIMSVLAFLVGLIAAIFFVYGLNAPFLIRIFSGYDELKPSFELMFSVDFRLIALLFFTTVPLYIAVCIIPAWKVASWDAGEVLR</sequence>
<dbReference type="Proteomes" id="UP000594749">
    <property type="component" value="Chromosome"/>
</dbReference>
<feature type="domain" description="ABC3 transporter permease C-terminal" evidence="8">
    <location>
        <begin position="273"/>
        <end position="378"/>
    </location>
</feature>
<keyword evidence="3 7" id="KW-0812">Transmembrane</keyword>
<gene>
    <name evidence="9" type="ORF">IMC76_01180</name>
</gene>
<keyword evidence="2" id="KW-1003">Cell membrane</keyword>
<reference evidence="9 10" key="1">
    <citation type="submission" date="2020-10" db="EMBL/GenBank/DDBJ databases">
        <title>Campylobacter and Helicobacter PacBio genomes.</title>
        <authorList>
            <person name="Lane C."/>
        </authorList>
    </citation>
    <scope>NUCLEOTIDE SEQUENCE [LARGE SCALE GENOMIC DNA]</scope>
    <source>
        <strain evidence="9 10">2016D-0077</strain>
    </source>
</reference>
<evidence type="ECO:0000256" key="3">
    <source>
        <dbReference type="ARBA" id="ARBA00022692"/>
    </source>
</evidence>
<proteinExistence type="inferred from homology"/>
<evidence type="ECO:0000256" key="4">
    <source>
        <dbReference type="ARBA" id="ARBA00022989"/>
    </source>
</evidence>
<keyword evidence="4 7" id="KW-1133">Transmembrane helix</keyword>
<name>A0A7M1LFT4_9BACT</name>
<dbReference type="PANTHER" id="PTHR30572">
    <property type="entry name" value="MEMBRANE COMPONENT OF TRANSPORTER-RELATED"/>
    <property type="match status" value="1"/>
</dbReference>
<feature type="transmembrane region" description="Helical" evidence="7">
    <location>
        <begin position="249"/>
        <end position="268"/>
    </location>
</feature>
<evidence type="ECO:0000256" key="1">
    <source>
        <dbReference type="ARBA" id="ARBA00004651"/>
    </source>
</evidence>
<evidence type="ECO:0000256" key="7">
    <source>
        <dbReference type="SAM" id="Phobius"/>
    </source>
</evidence>
<evidence type="ECO:0000259" key="8">
    <source>
        <dbReference type="Pfam" id="PF02687"/>
    </source>
</evidence>